<sequence>MLGNSKIHHDVQPDQLLRLKPHKLGRHYHRIPNYIRETSGKYPRLVSDYFLRNYRINLELQGVDVLEHFKCPAECTYRSAHGKVGFAIERSLLTEALECYYGGTSLPGGEMPPESSSEQRMRDRLGSDVVHLLLRALLAGEDPGKLSHHDSTYDEVQWEYQAEFRYISHITGTQASLYLYLDAQLVNELTRRNSPPPARLNGNPAQHIQQLPVQLDCVLARLRMPLLQVLNLKRGDILPIRLAERCDIEINQQKLFRGTVFEEDGALFLTSLESVQTP</sequence>
<organism evidence="2 3">
    <name type="scientific">Pseudomonas straminea</name>
    <dbReference type="NCBI Taxonomy" id="47882"/>
    <lineage>
        <taxon>Bacteria</taxon>
        <taxon>Pseudomonadati</taxon>
        <taxon>Pseudomonadota</taxon>
        <taxon>Gammaproteobacteria</taxon>
        <taxon>Pseudomonadales</taxon>
        <taxon>Pseudomonadaceae</taxon>
        <taxon>Phytopseudomonas</taxon>
    </lineage>
</organism>
<reference evidence="3" key="1">
    <citation type="submission" date="2016-10" db="EMBL/GenBank/DDBJ databases">
        <authorList>
            <person name="Varghese N."/>
            <person name="Submissions S."/>
        </authorList>
    </citation>
    <scope>NUCLEOTIDE SEQUENCE [LARGE SCALE GENOMIC DNA]</scope>
    <source>
        <strain evidence="3">JCM 2783</strain>
    </source>
</reference>
<dbReference type="InterPro" id="IPR036429">
    <property type="entry name" value="SpoA-like_sf"/>
</dbReference>
<keyword evidence="3" id="KW-1185">Reference proteome</keyword>
<dbReference type="Proteomes" id="UP000243950">
    <property type="component" value="Unassembled WGS sequence"/>
</dbReference>
<dbReference type="SUPFAM" id="SSF101801">
    <property type="entry name" value="Surface presentation of antigens (SPOA)"/>
    <property type="match status" value="1"/>
</dbReference>
<evidence type="ECO:0000313" key="3">
    <source>
        <dbReference type="Proteomes" id="UP000243950"/>
    </source>
</evidence>
<dbReference type="Gene3D" id="2.30.330.10">
    <property type="entry name" value="SpoA-like"/>
    <property type="match status" value="1"/>
</dbReference>
<protein>
    <submittedName>
        <fullName evidence="2">Flagellar motor switch protein FliM</fullName>
    </submittedName>
</protein>
<name>A0A1I1TCQ3_PSEOC</name>
<feature type="domain" description="Flagellar motor switch protein FliN-like C-terminal" evidence="1">
    <location>
        <begin position="206"/>
        <end position="265"/>
    </location>
</feature>
<keyword evidence="2" id="KW-0282">Flagellum</keyword>
<accession>A0A1I1TCQ3</accession>
<dbReference type="RefSeq" id="WP_093502016.1">
    <property type="nucleotide sequence ID" value="NZ_BSSG01000002.1"/>
</dbReference>
<evidence type="ECO:0000313" key="2">
    <source>
        <dbReference type="EMBL" id="SFD56411.1"/>
    </source>
</evidence>
<proteinExistence type="predicted"/>
<evidence type="ECO:0000259" key="1">
    <source>
        <dbReference type="Pfam" id="PF01052"/>
    </source>
</evidence>
<keyword evidence="2" id="KW-0969">Cilium</keyword>
<dbReference type="Pfam" id="PF01052">
    <property type="entry name" value="FliMN_C"/>
    <property type="match status" value="1"/>
</dbReference>
<dbReference type="AlphaFoldDB" id="A0A1I1TCQ3"/>
<dbReference type="EMBL" id="FOMO01000002">
    <property type="protein sequence ID" value="SFD56411.1"/>
    <property type="molecule type" value="Genomic_DNA"/>
</dbReference>
<gene>
    <name evidence="2" type="ORF">SAMN05216372_102451</name>
</gene>
<dbReference type="InterPro" id="IPR001543">
    <property type="entry name" value="FliN-like_C"/>
</dbReference>
<keyword evidence="2" id="KW-0966">Cell projection</keyword>